<name>A0A0S2FCL9_LYSAN</name>
<accession>A0A0S2FCL9</accession>
<feature type="chain" id="PRO_5006597081" evidence="1">
    <location>
        <begin position="21"/>
        <end position="309"/>
    </location>
</feature>
<evidence type="ECO:0000256" key="1">
    <source>
        <dbReference type="SAM" id="SignalP"/>
    </source>
</evidence>
<dbReference type="EMBL" id="CP011129">
    <property type="protein sequence ID" value="ALN81235.1"/>
    <property type="molecule type" value="Genomic_DNA"/>
</dbReference>
<dbReference type="AlphaFoldDB" id="A0A0S2FCL9"/>
<feature type="signal peptide" evidence="1">
    <location>
        <begin position="1"/>
        <end position="20"/>
    </location>
</feature>
<reference evidence="2 3" key="1">
    <citation type="journal article" date="2015" name="BMC Genomics">
        <title>Comparative genomics and metabolic profiling of the genus Lysobacter.</title>
        <authorList>
            <person name="de Bruijn I."/>
            <person name="Cheng X."/>
            <person name="de Jager V."/>
            <person name="Exposito R.G."/>
            <person name="Watrous J."/>
            <person name="Patel N."/>
            <person name="Postma J."/>
            <person name="Dorrestein P.C."/>
            <person name="Kobayashi D."/>
            <person name="Raaijmakers J.M."/>
        </authorList>
    </citation>
    <scope>NUCLEOTIDE SEQUENCE [LARGE SCALE GENOMIC DNA]</scope>
    <source>
        <strain evidence="2 3">76</strain>
    </source>
</reference>
<protein>
    <submittedName>
        <fullName evidence="2">Uncharacterized protein</fullName>
    </submittedName>
</protein>
<gene>
    <name evidence="2" type="ORF">LA76x_3107</name>
</gene>
<dbReference type="PATRIC" id="fig|84531.8.peg.3115"/>
<evidence type="ECO:0000313" key="3">
    <source>
        <dbReference type="Proteomes" id="UP000060787"/>
    </source>
</evidence>
<dbReference type="RefSeq" id="WP_057918338.1">
    <property type="nucleotide sequence ID" value="NZ_CP011129.1"/>
</dbReference>
<keyword evidence="1" id="KW-0732">Signal</keyword>
<organism evidence="2 3">
    <name type="scientific">Lysobacter antibioticus</name>
    <dbReference type="NCBI Taxonomy" id="84531"/>
    <lineage>
        <taxon>Bacteria</taxon>
        <taxon>Pseudomonadati</taxon>
        <taxon>Pseudomonadota</taxon>
        <taxon>Gammaproteobacteria</taxon>
        <taxon>Lysobacterales</taxon>
        <taxon>Lysobacteraceae</taxon>
        <taxon>Lysobacter</taxon>
    </lineage>
</organism>
<dbReference type="KEGG" id="lab:LA76x_3107"/>
<sequence>MIKCVVALAALACLPFHSVAGKPDLPMPIAQQLPVELVPVQQEIGVIVQPNPVGAFGLIGALASVAINKAQVENGEKRVAEIRNLLLDYRFNEQVEKALRAKLANDGISPQPVISLRQTEWDAASPADVLLITPTYHVANTFEAMTVALRVQMVHREIASNGKAKIEIRFGRDYSMNIPMRKIGGSGAGEDAQRWIAMGKPSLERLIDHGIEQTTDMLVYDFSSAGRAEAGKRVMNTEMTKFGKEIYKGRLLRTDGESVWLRQGNDRYQVVTGYHPVDGQPIAEAVAPVAPAAPVDAVAAPATGSQGSP</sequence>
<keyword evidence="3" id="KW-1185">Reference proteome</keyword>
<proteinExistence type="predicted"/>
<evidence type="ECO:0000313" key="2">
    <source>
        <dbReference type="EMBL" id="ALN81235.1"/>
    </source>
</evidence>
<dbReference type="Proteomes" id="UP000060787">
    <property type="component" value="Chromosome"/>
</dbReference>